<organism evidence="1">
    <name type="scientific">Spodoptera frugiperda</name>
    <name type="common">Fall armyworm</name>
    <dbReference type="NCBI Taxonomy" id="7108"/>
    <lineage>
        <taxon>Eukaryota</taxon>
        <taxon>Metazoa</taxon>
        <taxon>Ecdysozoa</taxon>
        <taxon>Arthropoda</taxon>
        <taxon>Hexapoda</taxon>
        <taxon>Insecta</taxon>
        <taxon>Pterygota</taxon>
        <taxon>Neoptera</taxon>
        <taxon>Endopterygota</taxon>
        <taxon>Lepidoptera</taxon>
        <taxon>Glossata</taxon>
        <taxon>Ditrysia</taxon>
        <taxon>Noctuoidea</taxon>
        <taxon>Noctuidae</taxon>
        <taxon>Amphipyrinae</taxon>
        <taxon>Spodoptera</taxon>
    </lineage>
</organism>
<proteinExistence type="predicted"/>
<dbReference type="AlphaFoldDB" id="A0A2H1VWE4"/>
<reference evidence="1" key="1">
    <citation type="submission" date="2016-07" db="EMBL/GenBank/DDBJ databases">
        <authorList>
            <person name="Bretaudeau A."/>
        </authorList>
    </citation>
    <scope>NUCLEOTIDE SEQUENCE</scope>
    <source>
        <strain evidence="1">Rice</strain>
        <tissue evidence="1">Whole body</tissue>
    </source>
</reference>
<dbReference type="EMBL" id="ODYU01004860">
    <property type="protein sequence ID" value="SOQ45171.1"/>
    <property type="molecule type" value="Genomic_DNA"/>
</dbReference>
<sequence length="82" mass="9493">MYGKFTKVGFRSAVDIFRLMMVVSLLPYTDEGKDMKAEMHITARNAAVQCTLTFHNLCYKSHVIGGELIAIYWEKFQTPCYY</sequence>
<accession>A0A2H1VWE4</accession>
<gene>
    <name evidence="1" type="ORF">SFRICE_019910</name>
</gene>
<protein>
    <submittedName>
        <fullName evidence="1">SFRICE_019910</fullName>
    </submittedName>
</protein>
<name>A0A2H1VWE4_SPOFR</name>
<evidence type="ECO:0000313" key="1">
    <source>
        <dbReference type="EMBL" id="SOQ45171.1"/>
    </source>
</evidence>